<evidence type="ECO:0000256" key="2">
    <source>
        <dbReference type="SAM" id="MobiDB-lite"/>
    </source>
</evidence>
<gene>
    <name evidence="4" type="ORF">DFH07DRAFT_335591</name>
</gene>
<proteinExistence type="predicted"/>
<dbReference type="PROSITE" id="PS50157">
    <property type="entry name" value="ZINC_FINGER_C2H2_2"/>
    <property type="match status" value="1"/>
</dbReference>
<dbReference type="InterPro" id="IPR013087">
    <property type="entry name" value="Znf_C2H2_type"/>
</dbReference>
<dbReference type="EMBL" id="JARJLG010000031">
    <property type="protein sequence ID" value="KAJ7767024.1"/>
    <property type="molecule type" value="Genomic_DNA"/>
</dbReference>
<feature type="region of interest" description="Disordered" evidence="2">
    <location>
        <begin position="89"/>
        <end position="112"/>
    </location>
</feature>
<dbReference type="PROSITE" id="PS00028">
    <property type="entry name" value="ZINC_FINGER_C2H2_1"/>
    <property type="match status" value="2"/>
</dbReference>
<accession>A0AAD7NM53</accession>
<dbReference type="Gene3D" id="3.30.160.60">
    <property type="entry name" value="Classic Zinc Finger"/>
    <property type="match status" value="1"/>
</dbReference>
<feature type="domain" description="C2H2-type" evidence="3">
    <location>
        <begin position="239"/>
        <end position="268"/>
    </location>
</feature>
<feature type="compositionally biased region" description="Polar residues" evidence="2">
    <location>
        <begin position="90"/>
        <end position="99"/>
    </location>
</feature>
<keyword evidence="1" id="KW-0862">Zinc</keyword>
<sequence>MALTLPMEALSNMQVSFKVRLPDGTFEFDMASIMDPSKTNNLQSEAGMKLHLRASSDPSGVTLILFTSGIRNGRMGEGPETGLGFGSGSLAGTTVQPHSTDAPETDQSASTHSDADFLYPTEVMSEPLDDLSFGAFGPNSTLSDLPDVSTGFSYFLFNNLNLEYNCHSNTAGNLLDGNHVEPMNTKSLLDGGSTNVIPYSSPGPIPCSPFRDDTPATSPRSSSDSTYPPPRARPARADLICPEPSCARRFTSRHTLSKHARIHEPKIQKVFPCTMGCILQFSRKHDRLRHEVTQHGRICEWGCNVCLGPFSSESTLKNHKCKNFQGARRTENR</sequence>
<feature type="region of interest" description="Disordered" evidence="2">
    <location>
        <begin position="207"/>
        <end position="235"/>
    </location>
</feature>
<dbReference type="AlphaFoldDB" id="A0AAD7NM53"/>
<protein>
    <recommendedName>
        <fullName evidence="3">C2H2-type domain-containing protein</fullName>
    </recommendedName>
</protein>
<keyword evidence="1" id="KW-0479">Metal-binding</keyword>
<evidence type="ECO:0000259" key="3">
    <source>
        <dbReference type="PROSITE" id="PS50157"/>
    </source>
</evidence>
<dbReference type="GO" id="GO:0008270">
    <property type="term" value="F:zinc ion binding"/>
    <property type="evidence" value="ECO:0007669"/>
    <property type="project" value="UniProtKB-KW"/>
</dbReference>
<evidence type="ECO:0000256" key="1">
    <source>
        <dbReference type="PROSITE-ProRule" id="PRU00042"/>
    </source>
</evidence>
<organism evidence="4 5">
    <name type="scientific">Mycena maculata</name>
    <dbReference type="NCBI Taxonomy" id="230809"/>
    <lineage>
        <taxon>Eukaryota</taxon>
        <taxon>Fungi</taxon>
        <taxon>Dikarya</taxon>
        <taxon>Basidiomycota</taxon>
        <taxon>Agaricomycotina</taxon>
        <taxon>Agaricomycetes</taxon>
        <taxon>Agaricomycetidae</taxon>
        <taxon>Agaricales</taxon>
        <taxon>Marasmiineae</taxon>
        <taxon>Mycenaceae</taxon>
        <taxon>Mycena</taxon>
    </lineage>
</organism>
<dbReference type="Proteomes" id="UP001215280">
    <property type="component" value="Unassembled WGS sequence"/>
</dbReference>
<keyword evidence="1" id="KW-0863">Zinc-finger</keyword>
<dbReference type="SMART" id="SM00355">
    <property type="entry name" value="ZnF_C2H2"/>
    <property type="match status" value="2"/>
</dbReference>
<feature type="compositionally biased region" description="Polar residues" evidence="2">
    <location>
        <begin position="215"/>
        <end position="226"/>
    </location>
</feature>
<evidence type="ECO:0000313" key="4">
    <source>
        <dbReference type="EMBL" id="KAJ7767024.1"/>
    </source>
</evidence>
<comment type="caution">
    <text evidence="4">The sequence shown here is derived from an EMBL/GenBank/DDBJ whole genome shotgun (WGS) entry which is preliminary data.</text>
</comment>
<keyword evidence="5" id="KW-1185">Reference proteome</keyword>
<name>A0AAD7NM53_9AGAR</name>
<reference evidence="4" key="1">
    <citation type="submission" date="2023-03" db="EMBL/GenBank/DDBJ databases">
        <title>Massive genome expansion in bonnet fungi (Mycena s.s.) driven by repeated elements and novel gene families across ecological guilds.</title>
        <authorList>
            <consortium name="Lawrence Berkeley National Laboratory"/>
            <person name="Harder C.B."/>
            <person name="Miyauchi S."/>
            <person name="Viragh M."/>
            <person name="Kuo A."/>
            <person name="Thoen E."/>
            <person name="Andreopoulos B."/>
            <person name="Lu D."/>
            <person name="Skrede I."/>
            <person name="Drula E."/>
            <person name="Henrissat B."/>
            <person name="Morin E."/>
            <person name="Kohler A."/>
            <person name="Barry K."/>
            <person name="LaButti K."/>
            <person name="Morin E."/>
            <person name="Salamov A."/>
            <person name="Lipzen A."/>
            <person name="Mereny Z."/>
            <person name="Hegedus B."/>
            <person name="Baldrian P."/>
            <person name="Stursova M."/>
            <person name="Weitz H."/>
            <person name="Taylor A."/>
            <person name="Grigoriev I.V."/>
            <person name="Nagy L.G."/>
            <person name="Martin F."/>
            <person name="Kauserud H."/>
        </authorList>
    </citation>
    <scope>NUCLEOTIDE SEQUENCE</scope>
    <source>
        <strain evidence="4">CBHHK188m</strain>
    </source>
</reference>
<evidence type="ECO:0000313" key="5">
    <source>
        <dbReference type="Proteomes" id="UP001215280"/>
    </source>
</evidence>